<keyword evidence="3" id="KW-0378">Hydrolase</keyword>
<reference evidence="7 8" key="1">
    <citation type="submission" date="2019-06" db="EMBL/GenBank/DDBJ databases">
        <title>Whole genome shotgun sequence of Nitrobacter winogradskyi NBRC 14297.</title>
        <authorList>
            <person name="Hosoyama A."/>
            <person name="Uohara A."/>
            <person name="Ohji S."/>
            <person name="Ichikawa N."/>
        </authorList>
    </citation>
    <scope>NUCLEOTIDE SEQUENCE [LARGE SCALE GENOMIC DNA]</scope>
    <source>
        <strain evidence="7 8">NBRC 14297</strain>
    </source>
</reference>
<accession>A0A4Y3WDH8</accession>
<evidence type="ECO:0000256" key="4">
    <source>
        <dbReference type="RuleBase" id="RU004447"/>
    </source>
</evidence>
<comment type="caution">
    <text evidence="7">The sequence shown here is derived from an EMBL/GenBank/DDBJ whole genome shotgun (WGS) entry which is preliminary data.</text>
</comment>
<dbReference type="SUPFAM" id="SSF63411">
    <property type="entry name" value="LuxS/MPP-like metallohydrolase"/>
    <property type="match status" value="2"/>
</dbReference>
<name>A0A4Y3WDH8_NITWI</name>
<dbReference type="InterPro" id="IPR011765">
    <property type="entry name" value="Pept_M16_N"/>
</dbReference>
<feature type="domain" description="Peptidase M16 C-terminal" evidence="6">
    <location>
        <begin position="167"/>
        <end position="339"/>
    </location>
</feature>
<gene>
    <name evidence="7" type="primary">mpp</name>
    <name evidence="7" type="ORF">NWI01_24600</name>
</gene>
<evidence type="ECO:0000313" key="8">
    <source>
        <dbReference type="Proteomes" id="UP000318825"/>
    </source>
</evidence>
<dbReference type="Pfam" id="PF00675">
    <property type="entry name" value="Peptidase_M16"/>
    <property type="match status" value="1"/>
</dbReference>
<dbReference type="Pfam" id="PF05193">
    <property type="entry name" value="Peptidase_M16_C"/>
    <property type="match status" value="1"/>
</dbReference>
<organism evidence="7 8">
    <name type="scientific">Nitrobacter winogradskyi</name>
    <name type="common">Nitrobacter agilis</name>
    <dbReference type="NCBI Taxonomy" id="913"/>
    <lineage>
        <taxon>Bacteria</taxon>
        <taxon>Pseudomonadati</taxon>
        <taxon>Pseudomonadota</taxon>
        <taxon>Alphaproteobacteria</taxon>
        <taxon>Hyphomicrobiales</taxon>
        <taxon>Nitrobacteraceae</taxon>
        <taxon>Nitrobacter</taxon>
    </lineage>
</organism>
<dbReference type="EMBL" id="BJNF01000070">
    <property type="protein sequence ID" value="GEC16568.1"/>
    <property type="molecule type" value="Genomic_DNA"/>
</dbReference>
<evidence type="ECO:0000256" key="3">
    <source>
        <dbReference type="ARBA" id="ARBA00023049"/>
    </source>
</evidence>
<protein>
    <submittedName>
        <fullName evidence="7">Peptidase M16</fullName>
    </submittedName>
</protein>
<keyword evidence="3" id="KW-0482">Metalloprotease</keyword>
<dbReference type="Gene3D" id="3.30.830.10">
    <property type="entry name" value="Metalloenzyme, LuxS/M16 peptidase-like"/>
    <property type="match status" value="2"/>
</dbReference>
<keyword evidence="3" id="KW-0645">Protease</keyword>
<feature type="domain" description="Peptidase M16 N-terminal" evidence="5">
    <location>
        <begin position="14"/>
        <end position="160"/>
    </location>
</feature>
<evidence type="ECO:0000256" key="1">
    <source>
        <dbReference type="ARBA" id="ARBA00001947"/>
    </source>
</evidence>
<dbReference type="PANTHER" id="PTHR11851:SF49">
    <property type="entry name" value="MITOCHONDRIAL-PROCESSING PEPTIDASE SUBUNIT ALPHA"/>
    <property type="match status" value="1"/>
</dbReference>
<evidence type="ECO:0000259" key="6">
    <source>
        <dbReference type="Pfam" id="PF05193"/>
    </source>
</evidence>
<proteinExistence type="inferred from homology"/>
<evidence type="ECO:0000256" key="2">
    <source>
        <dbReference type="ARBA" id="ARBA00007261"/>
    </source>
</evidence>
<dbReference type="GO" id="GO:0046872">
    <property type="term" value="F:metal ion binding"/>
    <property type="evidence" value="ECO:0007669"/>
    <property type="project" value="InterPro"/>
</dbReference>
<dbReference type="PROSITE" id="PS00143">
    <property type="entry name" value="INSULINASE"/>
    <property type="match status" value="1"/>
</dbReference>
<dbReference type="GO" id="GO:0006508">
    <property type="term" value="P:proteolysis"/>
    <property type="evidence" value="ECO:0007669"/>
    <property type="project" value="InterPro"/>
</dbReference>
<dbReference type="AlphaFoldDB" id="A0A4Y3WDH8"/>
<dbReference type="Proteomes" id="UP000318825">
    <property type="component" value="Unassembled WGS sequence"/>
</dbReference>
<dbReference type="RefSeq" id="WP_141384185.1">
    <property type="nucleotide sequence ID" value="NZ_BJNF01000070.1"/>
</dbReference>
<dbReference type="OrthoDB" id="9811314at2"/>
<dbReference type="InterPro" id="IPR007863">
    <property type="entry name" value="Peptidase_M16_C"/>
</dbReference>
<evidence type="ECO:0000259" key="5">
    <source>
        <dbReference type="Pfam" id="PF00675"/>
    </source>
</evidence>
<dbReference type="PANTHER" id="PTHR11851">
    <property type="entry name" value="METALLOPROTEASE"/>
    <property type="match status" value="1"/>
</dbReference>
<dbReference type="FunFam" id="3.30.830.10:FF:000008">
    <property type="entry name" value="Mitochondrial-processing peptidase subunit beta"/>
    <property type="match status" value="1"/>
</dbReference>
<evidence type="ECO:0000313" key="7">
    <source>
        <dbReference type="EMBL" id="GEC16568.1"/>
    </source>
</evidence>
<comment type="similarity">
    <text evidence="2 4">Belongs to the peptidase M16 family.</text>
</comment>
<dbReference type="InterPro" id="IPR050361">
    <property type="entry name" value="MPP/UQCRC_Complex"/>
</dbReference>
<sequence length="429" mass="45913">MSVDVTKLSSGLTVITDDMPHLETAALGVWTGVGGRDEKPNEHGISHLLEHMAFKGTTTRSSREIAEEVEAVGGDLNAATGVETTAYYARVMKADVPLALDVLSDILSNPIFDAKELECEKGVIEQEIGAAQDTPDDVVFEQLNELCYPDQPIGRSLLGTPETLERFNSDMLHGYLKTHYRGPDMVVAAAGAVEHGMVVAEVERRFAGFDAAPPPQPAAATFGQGGSRVVHRDLEQAHLTLALEGVPQTDGSLFSLQVFTSVLGGGMSSRLFQEVREKRGLCYSIYTFHAPYADTGLFGLYTGTDPSDAPEMMEVVVDVISEAVETLTEAEIARAKAQMKAGLLMALESCSARAEQLARHMLVYGRPQSVGELMARIDAVSVESTRDAARGLLARSRPAVVALGSGRGLDTAVAFAEGLAQSKARILLH</sequence>
<dbReference type="InterPro" id="IPR001431">
    <property type="entry name" value="Pept_M16_Zn_BS"/>
</dbReference>
<comment type="cofactor">
    <cofactor evidence="1">
        <name>Zn(2+)</name>
        <dbReference type="ChEBI" id="CHEBI:29105"/>
    </cofactor>
</comment>
<dbReference type="InterPro" id="IPR011249">
    <property type="entry name" value="Metalloenz_LuxS/M16"/>
</dbReference>
<dbReference type="GO" id="GO:0004222">
    <property type="term" value="F:metalloendopeptidase activity"/>
    <property type="evidence" value="ECO:0007669"/>
    <property type="project" value="InterPro"/>
</dbReference>